<proteinExistence type="predicted"/>
<organism evidence="2 3">
    <name type="scientific">Roseateles saccharophilus</name>
    <name type="common">Pseudomonas saccharophila</name>
    <dbReference type="NCBI Taxonomy" id="304"/>
    <lineage>
        <taxon>Bacteria</taxon>
        <taxon>Pseudomonadati</taxon>
        <taxon>Pseudomonadota</taxon>
        <taxon>Betaproteobacteria</taxon>
        <taxon>Burkholderiales</taxon>
        <taxon>Sphaerotilaceae</taxon>
        <taxon>Roseateles</taxon>
    </lineage>
</organism>
<dbReference type="InterPro" id="IPR011990">
    <property type="entry name" value="TPR-like_helical_dom_sf"/>
</dbReference>
<sequence length="148" mass="15776">MRWIAALTALSLAASAGAADMSPPPEIKPAAADPLAAPRRLIAAKDWVGALAALRAQPQAGSADWHNLMGYTLRKQATPQFAEAEAQYLEALRIDPSHRGANEYLGELYVMKGDLAKARERLAVLEKACPSGCEQREDLQKAIAGAAK</sequence>
<comment type="caution">
    <text evidence="2">The sequence shown here is derived from an EMBL/GenBank/DDBJ whole genome shotgun (WGS) entry which is preliminary data.</text>
</comment>
<accession>A0ABU1YJS7</accession>
<dbReference type="RefSeq" id="WP_310263476.1">
    <property type="nucleotide sequence ID" value="NZ_JAVDXU010000001.1"/>
</dbReference>
<evidence type="ECO:0000256" key="1">
    <source>
        <dbReference type="SAM" id="SignalP"/>
    </source>
</evidence>
<keyword evidence="1" id="KW-0732">Signal</keyword>
<gene>
    <name evidence="2" type="ORF">J2X20_001738</name>
</gene>
<name>A0ABU1YJS7_ROSSA</name>
<protein>
    <submittedName>
        <fullName evidence="2">Tetratricopeptide (TPR) repeat protein</fullName>
    </submittedName>
</protein>
<evidence type="ECO:0000313" key="2">
    <source>
        <dbReference type="EMBL" id="MDR7269109.1"/>
    </source>
</evidence>
<dbReference type="SUPFAM" id="SSF48452">
    <property type="entry name" value="TPR-like"/>
    <property type="match status" value="1"/>
</dbReference>
<keyword evidence="3" id="KW-1185">Reference proteome</keyword>
<dbReference type="Gene3D" id="1.25.40.10">
    <property type="entry name" value="Tetratricopeptide repeat domain"/>
    <property type="match status" value="1"/>
</dbReference>
<feature type="signal peptide" evidence="1">
    <location>
        <begin position="1"/>
        <end position="18"/>
    </location>
</feature>
<feature type="chain" id="PRO_5046667389" evidence="1">
    <location>
        <begin position="19"/>
        <end position="148"/>
    </location>
</feature>
<evidence type="ECO:0000313" key="3">
    <source>
        <dbReference type="Proteomes" id="UP001180453"/>
    </source>
</evidence>
<dbReference type="Proteomes" id="UP001180453">
    <property type="component" value="Unassembled WGS sequence"/>
</dbReference>
<dbReference type="EMBL" id="JAVDXU010000001">
    <property type="protein sequence ID" value="MDR7269109.1"/>
    <property type="molecule type" value="Genomic_DNA"/>
</dbReference>
<reference evidence="2 3" key="1">
    <citation type="submission" date="2023-07" db="EMBL/GenBank/DDBJ databases">
        <title>Sorghum-associated microbial communities from plants grown in Nebraska, USA.</title>
        <authorList>
            <person name="Schachtman D."/>
        </authorList>
    </citation>
    <scope>NUCLEOTIDE SEQUENCE [LARGE SCALE GENOMIC DNA]</scope>
    <source>
        <strain evidence="2 3">BE314</strain>
    </source>
</reference>